<feature type="transmembrane region" description="Helical" evidence="1">
    <location>
        <begin position="59"/>
        <end position="81"/>
    </location>
</feature>
<proteinExistence type="predicted"/>
<dbReference type="EMBL" id="CP036272">
    <property type="protein sequence ID" value="QDT62303.1"/>
    <property type="molecule type" value="Genomic_DNA"/>
</dbReference>
<keyword evidence="1" id="KW-0812">Transmembrane</keyword>
<evidence type="ECO:0000313" key="2">
    <source>
        <dbReference type="EMBL" id="QDT62303.1"/>
    </source>
</evidence>
<evidence type="ECO:0000313" key="3">
    <source>
        <dbReference type="Proteomes" id="UP000315003"/>
    </source>
</evidence>
<sequence>MRNDRQSSKVLSNASNPKVLIARRQATNSKHNLILDTGPEFHTKEHSQHRKHLFFMFDLMIKATCVVLCLVILFSTLSFLITRCVQQPMARGESRVNSNEESYDDNAGLVTPSNGRRVQKLIKK</sequence>
<dbReference type="Proteomes" id="UP000315003">
    <property type="component" value="Chromosome"/>
</dbReference>
<reference evidence="2 3" key="1">
    <citation type="submission" date="2019-02" db="EMBL/GenBank/DDBJ databases">
        <title>Deep-cultivation of Planctomycetes and their phenomic and genomic characterization uncovers novel biology.</title>
        <authorList>
            <person name="Wiegand S."/>
            <person name="Jogler M."/>
            <person name="Boedeker C."/>
            <person name="Pinto D."/>
            <person name="Vollmers J."/>
            <person name="Rivas-Marin E."/>
            <person name="Kohn T."/>
            <person name="Peeters S.H."/>
            <person name="Heuer A."/>
            <person name="Rast P."/>
            <person name="Oberbeckmann S."/>
            <person name="Bunk B."/>
            <person name="Jeske O."/>
            <person name="Meyerdierks A."/>
            <person name="Storesund J.E."/>
            <person name="Kallscheuer N."/>
            <person name="Luecker S."/>
            <person name="Lage O.M."/>
            <person name="Pohl T."/>
            <person name="Merkel B.J."/>
            <person name="Hornburger P."/>
            <person name="Mueller R.-W."/>
            <person name="Bruemmer F."/>
            <person name="Labrenz M."/>
            <person name="Spormann A.M."/>
            <person name="Op den Camp H."/>
            <person name="Overmann J."/>
            <person name="Amann R."/>
            <person name="Jetten M.S.M."/>
            <person name="Mascher T."/>
            <person name="Medema M.H."/>
            <person name="Devos D.P."/>
            <person name="Kaster A.-K."/>
            <person name="Ovreas L."/>
            <person name="Rohde M."/>
            <person name="Galperin M.Y."/>
            <person name="Jogler C."/>
        </authorList>
    </citation>
    <scope>NUCLEOTIDE SEQUENCE [LARGE SCALE GENOMIC DNA]</scope>
    <source>
        <strain evidence="2 3">SV_7m_r</strain>
    </source>
</reference>
<protein>
    <submittedName>
        <fullName evidence="2">Uncharacterized protein</fullName>
    </submittedName>
</protein>
<keyword evidence="3" id="KW-1185">Reference proteome</keyword>
<name>A0A517T1R7_9BACT</name>
<keyword evidence="1" id="KW-0472">Membrane</keyword>
<accession>A0A517T1R7</accession>
<evidence type="ECO:0000256" key="1">
    <source>
        <dbReference type="SAM" id="Phobius"/>
    </source>
</evidence>
<dbReference type="AlphaFoldDB" id="A0A517T1R7"/>
<gene>
    <name evidence="2" type="ORF">SV7mr_48500</name>
</gene>
<keyword evidence="1" id="KW-1133">Transmembrane helix</keyword>
<organism evidence="2 3">
    <name type="scientific">Stieleria bergensis</name>
    <dbReference type="NCBI Taxonomy" id="2528025"/>
    <lineage>
        <taxon>Bacteria</taxon>
        <taxon>Pseudomonadati</taxon>
        <taxon>Planctomycetota</taxon>
        <taxon>Planctomycetia</taxon>
        <taxon>Pirellulales</taxon>
        <taxon>Pirellulaceae</taxon>
        <taxon>Stieleria</taxon>
    </lineage>
</organism>